<organism evidence="8">
    <name type="scientific">marine metagenome</name>
    <dbReference type="NCBI Taxonomy" id="408172"/>
    <lineage>
        <taxon>unclassified sequences</taxon>
        <taxon>metagenomes</taxon>
        <taxon>ecological metagenomes</taxon>
    </lineage>
</organism>
<protein>
    <recommendedName>
        <fullName evidence="3">purine-nucleoside phosphorylase</fullName>
        <ecNumber evidence="3">2.4.2.1</ecNumber>
    </recommendedName>
    <alternativeName>
        <fullName evidence="6">Inosine-guanosine phosphorylase</fullName>
    </alternativeName>
</protein>
<evidence type="ECO:0000256" key="2">
    <source>
        <dbReference type="ARBA" id="ARBA00006751"/>
    </source>
</evidence>
<dbReference type="PANTHER" id="PTHR11904">
    <property type="entry name" value="METHYLTHIOADENOSINE/PURINE NUCLEOSIDE PHOSPHORYLASE"/>
    <property type="match status" value="1"/>
</dbReference>
<evidence type="ECO:0000256" key="4">
    <source>
        <dbReference type="ARBA" id="ARBA00022676"/>
    </source>
</evidence>
<dbReference type="AlphaFoldDB" id="A0A381Y9I6"/>
<dbReference type="UniPathway" id="UPA00606"/>
<dbReference type="Pfam" id="PF01048">
    <property type="entry name" value="PNP_UDP_1"/>
    <property type="match status" value="1"/>
</dbReference>
<dbReference type="CDD" id="cd09009">
    <property type="entry name" value="PNP-EcPNPII_like"/>
    <property type="match status" value="1"/>
</dbReference>
<comment type="similarity">
    <text evidence="2">Belongs to the PNP/MTAP phosphorylase family.</text>
</comment>
<gene>
    <name evidence="8" type="ORF">METZ01_LOCUS126135</name>
</gene>
<dbReference type="EMBL" id="UINC01017623">
    <property type="protein sequence ID" value="SVA73281.1"/>
    <property type="molecule type" value="Genomic_DNA"/>
</dbReference>
<dbReference type="Gene3D" id="3.40.50.1580">
    <property type="entry name" value="Nucleoside phosphorylase domain"/>
    <property type="match status" value="1"/>
</dbReference>
<dbReference type="InterPro" id="IPR011268">
    <property type="entry name" value="Purine_phosphorylase"/>
</dbReference>
<dbReference type="GO" id="GO:0009116">
    <property type="term" value="P:nucleoside metabolic process"/>
    <property type="evidence" value="ECO:0007669"/>
    <property type="project" value="InterPro"/>
</dbReference>
<evidence type="ECO:0000256" key="5">
    <source>
        <dbReference type="ARBA" id="ARBA00022679"/>
    </source>
</evidence>
<dbReference type="InterPro" id="IPR000845">
    <property type="entry name" value="Nucleoside_phosphorylase_d"/>
</dbReference>
<dbReference type="NCBIfam" id="NF006054">
    <property type="entry name" value="PRK08202.1"/>
    <property type="match status" value="1"/>
</dbReference>
<accession>A0A381Y9I6</accession>
<evidence type="ECO:0000256" key="3">
    <source>
        <dbReference type="ARBA" id="ARBA00011886"/>
    </source>
</evidence>
<dbReference type="PIRSF" id="PIRSF000477">
    <property type="entry name" value="PurNPase"/>
    <property type="match status" value="1"/>
</dbReference>
<evidence type="ECO:0000256" key="6">
    <source>
        <dbReference type="ARBA" id="ARBA00031036"/>
    </source>
</evidence>
<evidence type="ECO:0000256" key="1">
    <source>
        <dbReference type="ARBA" id="ARBA00005058"/>
    </source>
</evidence>
<dbReference type="GO" id="GO:0005737">
    <property type="term" value="C:cytoplasm"/>
    <property type="evidence" value="ECO:0007669"/>
    <property type="project" value="TreeGrafter"/>
</dbReference>
<comment type="pathway">
    <text evidence="1">Purine metabolism; purine nucleoside salvage.</text>
</comment>
<proteinExistence type="inferred from homology"/>
<name>A0A381Y9I6_9ZZZZ</name>
<sequence length="325" mass="36523">MKGYPYQLLTPFATKMNFMLTALGLSYVGYEMYNRKELDIIDKINESKKYIFNQIHNKILFIPKIGMILGSGQNDIIKNFKILKEIPYQDIPYFPVSTVKGHDGKLILASMNNIDIVIMQGRFHSYEGYDTKEVSYPVRVMKSLGIKTLIITNSSGAVNKTLNTGNIIVVKDHLYLPGLVGFSPLEGPNNNYLGKRFIALNNVYTKKYRKFILDIAKQSPNLKSIVKEGIYCGVAGPCYETPAEVKLIRSMNCDIVGMSTIPEVIVAAHSKMNVLVLGLVTNECIDSDDSTQKPNHEEVCTNAQKGIQNLKYLIDNFIQFLGKTL</sequence>
<keyword evidence="5" id="KW-0808">Transferase</keyword>
<evidence type="ECO:0000313" key="8">
    <source>
        <dbReference type="EMBL" id="SVA73281.1"/>
    </source>
</evidence>
<dbReference type="NCBIfam" id="TIGR01697">
    <property type="entry name" value="PNPH-PUNA-XAPA"/>
    <property type="match status" value="1"/>
</dbReference>
<reference evidence="8" key="1">
    <citation type="submission" date="2018-05" db="EMBL/GenBank/DDBJ databases">
        <authorList>
            <person name="Lanie J.A."/>
            <person name="Ng W.-L."/>
            <person name="Kazmierczak K.M."/>
            <person name="Andrzejewski T.M."/>
            <person name="Davidsen T.M."/>
            <person name="Wayne K.J."/>
            <person name="Tettelin H."/>
            <person name="Glass J.I."/>
            <person name="Rusch D."/>
            <person name="Podicherti R."/>
            <person name="Tsui H.-C.T."/>
            <person name="Winkler M.E."/>
        </authorList>
    </citation>
    <scope>NUCLEOTIDE SEQUENCE</scope>
</reference>
<dbReference type="PANTHER" id="PTHR11904:SF9">
    <property type="entry name" value="PURINE NUCLEOSIDE PHOSPHORYLASE-RELATED"/>
    <property type="match status" value="1"/>
</dbReference>
<evidence type="ECO:0000259" key="7">
    <source>
        <dbReference type="Pfam" id="PF01048"/>
    </source>
</evidence>
<dbReference type="InterPro" id="IPR035994">
    <property type="entry name" value="Nucleoside_phosphorylase_sf"/>
</dbReference>
<dbReference type="GO" id="GO:0004731">
    <property type="term" value="F:purine-nucleoside phosphorylase activity"/>
    <property type="evidence" value="ECO:0007669"/>
    <property type="project" value="UniProtKB-EC"/>
</dbReference>
<feature type="domain" description="Nucleoside phosphorylase" evidence="7">
    <location>
        <begin position="64"/>
        <end position="318"/>
    </location>
</feature>
<keyword evidence="4" id="KW-0328">Glycosyltransferase</keyword>
<dbReference type="SUPFAM" id="SSF53167">
    <property type="entry name" value="Purine and uridine phosphorylases"/>
    <property type="match status" value="1"/>
</dbReference>
<dbReference type="EC" id="2.4.2.1" evidence="3"/>